<dbReference type="EMBL" id="JANTHZ010000001">
    <property type="protein sequence ID" value="MCS0493859.1"/>
    <property type="molecule type" value="Genomic_DNA"/>
</dbReference>
<dbReference type="AlphaFoldDB" id="A0A9X2P855"/>
<name>A0A9X2P855_9HYPH</name>
<dbReference type="CDD" id="cd00077">
    <property type="entry name" value="HDc"/>
    <property type="match status" value="1"/>
</dbReference>
<feature type="domain" description="HD-GYP" evidence="1">
    <location>
        <begin position="161"/>
        <end position="358"/>
    </location>
</feature>
<dbReference type="PANTHER" id="PTHR45228:SF1">
    <property type="entry name" value="CYCLIC DI-GMP PHOSPHODIESTERASE TM_0186"/>
    <property type="match status" value="1"/>
</dbReference>
<evidence type="ECO:0000313" key="2">
    <source>
        <dbReference type="EMBL" id="MCS0493859.1"/>
    </source>
</evidence>
<sequence>MPRSLARWIALLNIDEATTATLRAMAPLIKAHGDEVIGAALSPLTAPGPAPIAFAEPASIERAREAMRRHWLDYVFAGRFDGEYLAAARALGTVHFRLGIDPLQFSATYSLLVSGIVDLVCRHFAGDVQRQSSNIAAINRVAFLDLGLASAVYYDACLGEIDDLTYELNMSLARVGEYRDYEGGHHLIRVSRMCHALALAAGQSPAWANALQMASPLHDIGKIGVPDDILLKPAPLTEAERMVMQRHTEIGAEIIPDHPSPVIHMARLVALRHHERWDGRGYPGGLRGEDIPLEARIVAICDVYDALLASRPYKKAWSRKSARDYIAANRGIMFDPRLVDVFLLIQPSMERIQDAFADPESDISPATVPDMLRAMRSEFRPLREPPRVALPAREMRAP</sequence>
<dbReference type="InterPro" id="IPR052020">
    <property type="entry name" value="Cyclic_di-GMP/3'3'-cGAMP_PDE"/>
</dbReference>
<dbReference type="InterPro" id="IPR009050">
    <property type="entry name" value="Globin-like_sf"/>
</dbReference>
<dbReference type="Gene3D" id="1.10.490.10">
    <property type="entry name" value="Globins"/>
    <property type="match status" value="1"/>
</dbReference>
<dbReference type="SUPFAM" id="SSF46458">
    <property type="entry name" value="Globin-like"/>
    <property type="match status" value="1"/>
</dbReference>
<dbReference type="InterPro" id="IPR012292">
    <property type="entry name" value="Globin/Proto"/>
</dbReference>
<dbReference type="GO" id="GO:0020037">
    <property type="term" value="F:heme binding"/>
    <property type="evidence" value="ECO:0007669"/>
    <property type="project" value="InterPro"/>
</dbReference>
<dbReference type="InterPro" id="IPR039379">
    <property type="entry name" value="Protoglobin_sensor_dom"/>
</dbReference>
<dbReference type="PROSITE" id="PS51832">
    <property type="entry name" value="HD_GYP"/>
    <property type="match status" value="1"/>
</dbReference>
<dbReference type="Gene3D" id="1.10.3210.10">
    <property type="entry name" value="Hypothetical protein af1432"/>
    <property type="match status" value="1"/>
</dbReference>
<dbReference type="CDD" id="cd01068">
    <property type="entry name" value="globin_sensor"/>
    <property type="match status" value="1"/>
</dbReference>
<dbReference type="GO" id="GO:0019825">
    <property type="term" value="F:oxygen binding"/>
    <property type="evidence" value="ECO:0007669"/>
    <property type="project" value="InterPro"/>
</dbReference>
<dbReference type="InterPro" id="IPR003607">
    <property type="entry name" value="HD/PDEase_dom"/>
</dbReference>
<dbReference type="Pfam" id="PF13487">
    <property type="entry name" value="HD_5"/>
    <property type="match status" value="1"/>
</dbReference>
<organism evidence="2 3">
    <name type="scientific">Ancylobacter mangrovi</name>
    <dbReference type="NCBI Taxonomy" id="2972472"/>
    <lineage>
        <taxon>Bacteria</taxon>
        <taxon>Pseudomonadati</taxon>
        <taxon>Pseudomonadota</taxon>
        <taxon>Alphaproteobacteria</taxon>
        <taxon>Hyphomicrobiales</taxon>
        <taxon>Xanthobacteraceae</taxon>
        <taxon>Ancylobacter</taxon>
    </lineage>
</organism>
<comment type="caution">
    <text evidence="2">The sequence shown here is derived from an EMBL/GenBank/DDBJ whole genome shotgun (WGS) entry which is preliminary data.</text>
</comment>
<evidence type="ECO:0000259" key="1">
    <source>
        <dbReference type="PROSITE" id="PS51832"/>
    </source>
</evidence>
<dbReference type="PANTHER" id="PTHR45228">
    <property type="entry name" value="CYCLIC DI-GMP PHOSPHODIESTERASE TM_0186-RELATED"/>
    <property type="match status" value="1"/>
</dbReference>
<dbReference type="InterPro" id="IPR044398">
    <property type="entry name" value="Globin-sensor_dom"/>
</dbReference>
<dbReference type="InterPro" id="IPR037522">
    <property type="entry name" value="HD_GYP_dom"/>
</dbReference>
<accession>A0A9X2P855</accession>
<keyword evidence="3" id="KW-1185">Reference proteome</keyword>
<dbReference type="Proteomes" id="UP001151088">
    <property type="component" value="Unassembled WGS sequence"/>
</dbReference>
<reference evidence="2" key="1">
    <citation type="submission" date="2022-08" db="EMBL/GenBank/DDBJ databases">
        <authorList>
            <person name="Li F."/>
        </authorList>
    </citation>
    <scope>NUCLEOTIDE SEQUENCE</scope>
    <source>
        <strain evidence="2">MQZ15Z-1</strain>
    </source>
</reference>
<dbReference type="Pfam" id="PF11563">
    <property type="entry name" value="Protoglobin"/>
    <property type="match status" value="1"/>
</dbReference>
<dbReference type="RefSeq" id="WP_258730807.1">
    <property type="nucleotide sequence ID" value="NZ_JANTHZ010000001.1"/>
</dbReference>
<dbReference type="SMART" id="SM00471">
    <property type="entry name" value="HDc"/>
    <property type="match status" value="1"/>
</dbReference>
<evidence type="ECO:0000313" key="3">
    <source>
        <dbReference type="Proteomes" id="UP001151088"/>
    </source>
</evidence>
<dbReference type="SUPFAM" id="SSF109604">
    <property type="entry name" value="HD-domain/PDEase-like"/>
    <property type="match status" value="1"/>
</dbReference>
<gene>
    <name evidence="2" type="ORF">NVS89_02025</name>
</gene>
<protein>
    <submittedName>
        <fullName evidence="2">Protoglobin domain-containing protein</fullName>
    </submittedName>
</protein>
<dbReference type="GO" id="GO:0008081">
    <property type="term" value="F:phosphoric diester hydrolase activity"/>
    <property type="evidence" value="ECO:0007669"/>
    <property type="project" value="UniProtKB-ARBA"/>
</dbReference>
<proteinExistence type="predicted"/>